<dbReference type="GO" id="GO:0003723">
    <property type="term" value="F:RNA binding"/>
    <property type="evidence" value="ECO:0007669"/>
    <property type="project" value="InterPro"/>
</dbReference>
<dbReference type="FunFam" id="1.25.40.10:FF:001093">
    <property type="entry name" value="Pentatricopeptide repeat-containing protein At2g34400"/>
    <property type="match status" value="1"/>
</dbReference>
<evidence type="ECO:0000256" key="1">
    <source>
        <dbReference type="ARBA" id="ARBA00022737"/>
    </source>
</evidence>
<dbReference type="PROSITE" id="PS51375">
    <property type="entry name" value="PPR"/>
    <property type="match status" value="3"/>
</dbReference>
<proteinExistence type="predicted"/>
<accession>A0A1U8B0V1</accession>
<dbReference type="OMA" id="AGFGNHG"/>
<dbReference type="FunFam" id="1.25.40.10:FF:001103">
    <property type="entry name" value="Glycerol-3-phosphate dehydrogenase [NAD(+)]"/>
    <property type="match status" value="1"/>
</dbReference>
<dbReference type="OrthoDB" id="185373at2759"/>
<keyword evidence="3" id="KW-1185">Reference proteome</keyword>
<dbReference type="InterPro" id="IPR046960">
    <property type="entry name" value="PPR_At4g14850-like_plant"/>
</dbReference>
<dbReference type="RefSeq" id="XP_010269167.1">
    <property type="nucleotide sequence ID" value="XM_010270865.2"/>
</dbReference>
<dbReference type="Pfam" id="PF20431">
    <property type="entry name" value="E_motif"/>
    <property type="match status" value="1"/>
</dbReference>
<reference evidence="4" key="1">
    <citation type="submission" date="2025-08" db="UniProtKB">
        <authorList>
            <consortium name="RefSeq"/>
        </authorList>
    </citation>
    <scope>IDENTIFICATION</scope>
</reference>
<dbReference type="InterPro" id="IPR011990">
    <property type="entry name" value="TPR-like_helical_dom_sf"/>
</dbReference>
<feature type="repeat" description="PPR" evidence="2">
    <location>
        <begin position="373"/>
        <end position="407"/>
    </location>
</feature>
<dbReference type="Gene3D" id="1.25.40.10">
    <property type="entry name" value="Tetratricopeptide repeat domain"/>
    <property type="match status" value="4"/>
</dbReference>
<dbReference type="PANTHER" id="PTHR47926">
    <property type="entry name" value="PENTATRICOPEPTIDE REPEAT-CONTAINING PROTEIN"/>
    <property type="match status" value="1"/>
</dbReference>
<dbReference type="Pfam" id="PF01535">
    <property type="entry name" value="PPR"/>
    <property type="match status" value="6"/>
</dbReference>
<dbReference type="FunFam" id="1.25.40.10:FF:000196">
    <property type="entry name" value="Pentatricopeptide repeat-containing protein At4g14850"/>
    <property type="match status" value="1"/>
</dbReference>
<dbReference type="InParanoid" id="A0A1U8B0V1"/>
<name>A0A1U8B0V1_NELNU</name>
<dbReference type="FunFam" id="1.25.40.10:FF:000351">
    <property type="entry name" value="Pentatricopeptide repeat-containing protein"/>
    <property type="match status" value="1"/>
</dbReference>
<dbReference type="InterPro" id="IPR046848">
    <property type="entry name" value="E_motif"/>
</dbReference>
<protein>
    <submittedName>
        <fullName evidence="4">Pentatricopeptide repeat-containing protein At1g11290, chloroplastic-like</fullName>
    </submittedName>
</protein>
<evidence type="ECO:0000256" key="2">
    <source>
        <dbReference type="PROSITE-ProRule" id="PRU00708"/>
    </source>
</evidence>
<dbReference type="PANTHER" id="PTHR47926:SF452">
    <property type="entry name" value="PENTATRICOPEPTIDE REPEAT-CONTAINING PROTEIN"/>
    <property type="match status" value="1"/>
</dbReference>
<feature type="repeat" description="PPR" evidence="2">
    <location>
        <begin position="72"/>
        <end position="102"/>
    </location>
</feature>
<evidence type="ECO:0000313" key="3">
    <source>
        <dbReference type="Proteomes" id="UP000189703"/>
    </source>
</evidence>
<dbReference type="GeneID" id="104605914"/>
<keyword evidence="1" id="KW-0677">Repeat</keyword>
<dbReference type="NCBIfam" id="TIGR00756">
    <property type="entry name" value="PPR"/>
    <property type="match status" value="4"/>
</dbReference>
<dbReference type="AlphaFoldDB" id="A0A1U8B0V1"/>
<sequence>MIPQPQVQNLALLLHYCSKSKALHRGLALHASFIKSGFQSDVFLSNHVLNMYAKCKDVVAARCVFDEMSERNLVSWSALISGYDQAGEPSMALNLFSMMQNEPNEYVYASVINACASLLALAQGKQVHARSLKSGHMPISFVSNALISLYMKCGLCNDALTIFTSISEPTSVSYNAMITGFAENMQPQGSFEVFKFMHGSGISMDRFTFMGVLTICSDVRNLWRGMEFHCLTVKLGLDTTPSIGNAILIMYSKCNLIEEANKAFESIEEKDAISWNTFIAACSQCEDHAKGLRTFREMGRAIDVKPDDFTFASVLASCAGLASIRHGGQVHAHLMRTRLNQDVGVGNALVNMYAKCGSIVYAETVFNQMFDHNLVSWNTMIAGYGNHGLGKRALELFEQMKEMDIKPDSITFIGLLTACNHAGLVEQGKSYFNSMKEVYGIYPEVEHLSCLIDLLGRAGRLEEAEWYMDRFCFENDTVALGSLLSACRLHGDVVAGERVAGRILDLQPVTSSPYVLLSNLYASDRRWEGVAEARKMLKGSGVKKEPGHSLIEIKGTIEKFTVGDFSHFRIEEVKDVLRSLSWAANEDSL</sequence>
<dbReference type="eggNOG" id="KOG4197">
    <property type="taxonomic scope" value="Eukaryota"/>
</dbReference>
<feature type="repeat" description="PPR" evidence="2">
    <location>
        <begin position="170"/>
        <end position="204"/>
    </location>
</feature>
<dbReference type="Pfam" id="PF13041">
    <property type="entry name" value="PPR_2"/>
    <property type="match status" value="1"/>
</dbReference>
<dbReference type="GO" id="GO:0009451">
    <property type="term" value="P:RNA modification"/>
    <property type="evidence" value="ECO:0007669"/>
    <property type="project" value="InterPro"/>
</dbReference>
<dbReference type="Proteomes" id="UP000189703">
    <property type="component" value="Unplaced"/>
</dbReference>
<organism evidence="3 4">
    <name type="scientific">Nelumbo nucifera</name>
    <name type="common">Sacred lotus</name>
    <dbReference type="NCBI Taxonomy" id="4432"/>
    <lineage>
        <taxon>Eukaryota</taxon>
        <taxon>Viridiplantae</taxon>
        <taxon>Streptophyta</taxon>
        <taxon>Embryophyta</taxon>
        <taxon>Tracheophyta</taxon>
        <taxon>Spermatophyta</taxon>
        <taxon>Magnoliopsida</taxon>
        <taxon>Proteales</taxon>
        <taxon>Nelumbonaceae</taxon>
        <taxon>Nelumbo</taxon>
    </lineage>
</organism>
<dbReference type="KEGG" id="nnu:104605914"/>
<evidence type="ECO:0000313" key="4">
    <source>
        <dbReference type="RefSeq" id="XP_010269167.1"/>
    </source>
</evidence>
<gene>
    <name evidence="4" type="primary">LOC104605914</name>
</gene>
<dbReference type="InterPro" id="IPR002885">
    <property type="entry name" value="PPR_rpt"/>
</dbReference>